<dbReference type="Pfam" id="PF00874">
    <property type="entry name" value="PRD"/>
    <property type="match status" value="2"/>
</dbReference>
<dbReference type="Proteomes" id="UP000306888">
    <property type="component" value="Unassembled WGS sequence"/>
</dbReference>
<dbReference type="SMART" id="SM01061">
    <property type="entry name" value="CAT_RBD"/>
    <property type="match status" value="1"/>
</dbReference>
<reference evidence="3 4" key="1">
    <citation type="submission" date="2019-04" db="EMBL/GenBank/DDBJ databases">
        <title>Microbes associate with the intestines of laboratory mice.</title>
        <authorList>
            <person name="Navarre W."/>
            <person name="Wong E."/>
            <person name="Huang K."/>
            <person name="Tropini C."/>
            <person name="Ng K."/>
            <person name="Yu B."/>
        </authorList>
    </citation>
    <scope>NUCLEOTIDE SEQUENCE [LARGE SCALE GENOMIC DNA]</scope>
    <source>
        <strain evidence="3 4">NM50_B9-20</strain>
    </source>
</reference>
<sequence>MRIEKILNNNVVTSINDNDEEIIVMGRGIAFRKKVKDIIVEKNIEKIFTLSNPNMNNKFIELISSIPLEYTVISEEIIRYAKEKTGKKFNESIYISLTDHIYNAIDRHKQGIRVTNGLSWETKRLYSEEYEVGIEALEIIKKEFDITLSEDEAAFIALHFVNANLNEEMPILMEITKLIQEILNIVKYNFNIEFDLESLSYYRFITHLKFFAQRLFNNKINEKDEENDLFYIIKEKYNESYKCVMKIQKFILERYKYDLSKEEMLYLIIHIQKLISKN</sequence>
<evidence type="ECO:0000256" key="1">
    <source>
        <dbReference type="ARBA" id="ARBA00022737"/>
    </source>
</evidence>
<dbReference type="Pfam" id="PF03123">
    <property type="entry name" value="CAT_RBD"/>
    <property type="match status" value="1"/>
</dbReference>
<proteinExistence type="predicted"/>
<dbReference type="SUPFAM" id="SSF50151">
    <property type="entry name" value="SacY-like RNA-binding domain"/>
    <property type="match status" value="1"/>
</dbReference>
<evidence type="ECO:0000313" key="4">
    <source>
        <dbReference type="Proteomes" id="UP000306888"/>
    </source>
</evidence>
<dbReference type="PANTHER" id="PTHR30185">
    <property type="entry name" value="CRYPTIC BETA-GLUCOSIDE BGL OPERON ANTITERMINATOR"/>
    <property type="match status" value="1"/>
</dbReference>
<dbReference type="GO" id="GO:0006355">
    <property type="term" value="P:regulation of DNA-templated transcription"/>
    <property type="evidence" value="ECO:0007669"/>
    <property type="project" value="InterPro"/>
</dbReference>
<dbReference type="Gene3D" id="2.30.24.10">
    <property type="entry name" value="CAT RNA-binding domain"/>
    <property type="match status" value="1"/>
</dbReference>
<evidence type="ECO:0000259" key="2">
    <source>
        <dbReference type="PROSITE" id="PS51372"/>
    </source>
</evidence>
<feature type="domain" description="PRD" evidence="2">
    <location>
        <begin position="65"/>
        <end position="170"/>
    </location>
</feature>
<dbReference type="NCBIfam" id="NF046042">
    <property type="entry name" value="LicT"/>
    <property type="match status" value="1"/>
</dbReference>
<feature type="domain" description="PRD" evidence="2">
    <location>
        <begin position="171"/>
        <end position="278"/>
    </location>
</feature>
<organism evidence="3 4">
    <name type="scientific">Clostridium sartagoforme</name>
    <dbReference type="NCBI Taxonomy" id="84031"/>
    <lineage>
        <taxon>Bacteria</taxon>
        <taxon>Bacillati</taxon>
        <taxon>Bacillota</taxon>
        <taxon>Clostridia</taxon>
        <taxon>Eubacteriales</taxon>
        <taxon>Clostridiaceae</taxon>
        <taxon>Clostridium</taxon>
    </lineage>
</organism>
<dbReference type="InterPro" id="IPR036650">
    <property type="entry name" value="CAT_RNA-bd_dom_sf"/>
</dbReference>
<evidence type="ECO:0000313" key="3">
    <source>
        <dbReference type="EMBL" id="TGY44592.1"/>
    </source>
</evidence>
<keyword evidence="1" id="KW-0677">Repeat</keyword>
<dbReference type="GO" id="GO:0003723">
    <property type="term" value="F:RNA binding"/>
    <property type="evidence" value="ECO:0007669"/>
    <property type="project" value="InterPro"/>
</dbReference>
<name>A0A4S2DRP2_9CLOT</name>
<dbReference type="EMBL" id="SRYR01000001">
    <property type="protein sequence ID" value="TGY44592.1"/>
    <property type="molecule type" value="Genomic_DNA"/>
</dbReference>
<dbReference type="PANTHER" id="PTHR30185:SF15">
    <property type="entry name" value="CRYPTIC BETA-GLUCOSIDE BGL OPERON ANTITERMINATOR"/>
    <property type="match status" value="1"/>
</dbReference>
<protein>
    <submittedName>
        <fullName evidence="3">PRD domain-containing protein</fullName>
    </submittedName>
</protein>
<comment type="caution">
    <text evidence="3">The sequence shown here is derived from an EMBL/GenBank/DDBJ whole genome shotgun (WGS) entry which is preliminary data.</text>
</comment>
<accession>A0A4S2DRP2</accession>
<gene>
    <name evidence="3" type="ORF">E5347_05300</name>
</gene>
<dbReference type="PROSITE" id="PS51372">
    <property type="entry name" value="PRD_2"/>
    <property type="match status" value="2"/>
</dbReference>
<dbReference type="InterPro" id="IPR004341">
    <property type="entry name" value="CAT_RNA-bd_dom"/>
</dbReference>
<dbReference type="SUPFAM" id="SSF63520">
    <property type="entry name" value="PTS-regulatory domain, PRD"/>
    <property type="match status" value="2"/>
</dbReference>
<dbReference type="OrthoDB" id="9813552at2"/>
<dbReference type="InterPro" id="IPR011608">
    <property type="entry name" value="PRD"/>
</dbReference>
<dbReference type="AlphaFoldDB" id="A0A4S2DRP2"/>
<dbReference type="InterPro" id="IPR050661">
    <property type="entry name" value="BglG_antiterminators"/>
</dbReference>
<dbReference type="InterPro" id="IPR036634">
    <property type="entry name" value="PRD_sf"/>
</dbReference>
<keyword evidence="4" id="KW-1185">Reference proteome</keyword>
<dbReference type="Gene3D" id="1.10.1790.10">
    <property type="entry name" value="PRD domain"/>
    <property type="match status" value="2"/>
</dbReference>